<evidence type="ECO:0000256" key="1">
    <source>
        <dbReference type="SAM" id="Phobius"/>
    </source>
</evidence>
<feature type="transmembrane region" description="Helical" evidence="1">
    <location>
        <begin position="37"/>
        <end position="61"/>
    </location>
</feature>
<evidence type="ECO:0000313" key="3">
    <source>
        <dbReference type="EMBL" id="KOX73651.1"/>
    </source>
</evidence>
<name>A0A0N0U4W6_9HYME</name>
<dbReference type="OrthoDB" id="7615244at2759"/>
<dbReference type="InterPro" id="IPR029526">
    <property type="entry name" value="PGBD"/>
</dbReference>
<organism evidence="3 4">
    <name type="scientific">Melipona quadrifasciata</name>
    <dbReference type="NCBI Taxonomy" id="166423"/>
    <lineage>
        <taxon>Eukaryota</taxon>
        <taxon>Metazoa</taxon>
        <taxon>Ecdysozoa</taxon>
        <taxon>Arthropoda</taxon>
        <taxon>Hexapoda</taxon>
        <taxon>Insecta</taxon>
        <taxon>Pterygota</taxon>
        <taxon>Neoptera</taxon>
        <taxon>Endopterygota</taxon>
        <taxon>Hymenoptera</taxon>
        <taxon>Apocrita</taxon>
        <taxon>Aculeata</taxon>
        <taxon>Apoidea</taxon>
        <taxon>Anthophila</taxon>
        <taxon>Apidae</taxon>
        <taxon>Melipona</taxon>
    </lineage>
</organism>
<dbReference type="AlphaFoldDB" id="A0A0N0U4W6"/>
<proteinExistence type="predicted"/>
<feature type="transmembrane region" description="Helical" evidence="1">
    <location>
        <begin position="6"/>
        <end position="25"/>
    </location>
</feature>
<dbReference type="EMBL" id="KQ435794">
    <property type="protein sequence ID" value="KOX73651.1"/>
    <property type="molecule type" value="Genomic_DNA"/>
</dbReference>
<reference evidence="3 4" key="1">
    <citation type="submission" date="2015-07" db="EMBL/GenBank/DDBJ databases">
        <title>The genome of Melipona quadrifasciata.</title>
        <authorList>
            <person name="Pan H."/>
            <person name="Kapheim K."/>
        </authorList>
    </citation>
    <scope>NUCLEOTIDE SEQUENCE [LARGE SCALE GENOMIC DNA]</scope>
    <source>
        <strain evidence="3">0111107301</strain>
        <tissue evidence="3">Whole body</tissue>
    </source>
</reference>
<gene>
    <name evidence="3" type="ORF">WN51_13729</name>
</gene>
<dbReference type="Proteomes" id="UP000053105">
    <property type="component" value="Unassembled WGS sequence"/>
</dbReference>
<sequence length="141" mass="16902">MIFVLYAQLLFSDLKIWYILITLYNPSLSICVKFHNLLFMVFIGVILNMRTMLLASIVEYWSIRFNSRILFYSEVFTRDRFRQIFWWKKKIAFVTYNPDGEILLYYDCLTAESLEKPELPVSSRIPLTLEKKNSEARASYR</sequence>
<feature type="domain" description="PiggyBac transposable element-derived protein" evidence="2">
    <location>
        <begin position="11"/>
        <end position="85"/>
    </location>
</feature>
<keyword evidence="1" id="KW-0472">Membrane</keyword>
<dbReference type="Pfam" id="PF13843">
    <property type="entry name" value="DDE_Tnp_1_7"/>
    <property type="match status" value="1"/>
</dbReference>
<evidence type="ECO:0000313" key="4">
    <source>
        <dbReference type="Proteomes" id="UP000053105"/>
    </source>
</evidence>
<keyword evidence="1" id="KW-1133">Transmembrane helix</keyword>
<keyword evidence="1" id="KW-0812">Transmembrane</keyword>
<protein>
    <recommendedName>
        <fullName evidence="2">PiggyBac transposable element-derived protein domain-containing protein</fullName>
    </recommendedName>
</protein>
<keyword evidence="4" id="KW-1185">Reference proteome</keyword>
<evidence type="ECO:0000259" key="2">
    <source>
        <dbReference type="Pfam" id="PF13843"/>
    </source>
</evidence>
<accession>A0A0N0U4W6</accession>